<protein>
    <submittedName>
        <fullName evidence="1">Uncharacterized protein</fullName>
    </submittedName>
</protein>
<accession>A0ABQ8K213</accession>
<comment type="caution">
    <text evidence="1">The sequence shown here is derived from an EMBL/GenBank/DDBJ whole genome shotgun (WGS) entry which is preliminary data.</text>
</comment>
<dbReference type="Proteomes" id="UP000814176">
    <property type="component" value="Unassembled WGS sequence"/>
</dbReference>
<organism evidence="1 2">
    <name type="scientific">Rhodofomes roseus</name>
    <dbReference type="NCBI Taxonomy" id="34475"/>
    <lineage>
        <taxon>Eukaryota</taxon>
        <taxon>Fungi</taxon>
        <taxon>Dikarya</taxon>
        <taxon>Basidiomycota</taxon>
        <taxon>Agaricomycotina</taxon>
        <taxon>Agaricomycetes</taxon>
        <taxon>Polyporales</taxon>
        <taxon>Rhodofomes</taxon>
    </lineage>
</organism>
<sequence>MTETSVTRSAAAATASALYGNSPPYLDVDNKGTPVLFPRDRSSTDVDVGYLSNLTLRAGAAASSLACGSILAGPNSESDDYGDVAFSLGQGDFGAGQELGILDALGLKSRMTPESKVRRVDLSPSTRLPVYLLPPHAKRTAELASMTETLAQLRSAHCFRVEEIMEDNSMVLYIFLGQLSTPNGYSPWVGLIGIAVWS</sequence>
<dbReference type="GeneID" id="71998527"/>
<proteinExistence type="predicted"/>
<name>A0ABQ8K213_9APHY</name>
<evidence type="ECO:0000313" key="2">
    <source>
        <dbReference type="Proteomes" id="UP000814176"/>
    </source>
</evidence>
<gene>
    <name evidence="1" type="ORF">C8Q71DRAFT_320891</name>
</gene>
<dbReference type="EMBL" id="JADCUA010000029">
    <property type="protein sequence ID" value="KAH9830753.1"/>
    <property type="molecule type" value="Genomic_DNA"/>
</dbReference>
<keyword evidence="2" id="KW-1185">Reference proteome</keyword>
<dbReference type="RefSeq" id="XP_047774014.1">
    <property type="nucleotide sequence ID" value="XM_047917795.1"/>
</dbReference>
<evidence type="ECO:0000313" key="1">
    <source>
        <dbReference type="EMBL" id="KAH9830753.1"/>
    </source>
</evidence>
<reference evidence="1 2" key="1">
    <citation type="journal article" date="2021" name="Environ. Microbiol.">
        <title>Gene family expansions and transcriptome signatures uncover fungal adaptations to wood decay.</title>
        <authorList>
            <person name="Hage H."/>
            <person name="Miyauchi S."/>
            <person name="Viragh M."/>
            <person name="Drula E."/>
            <person name="Min B."/>
            <person name="Chaduli D."/>
            <person name="Navarro D."/>
            <person name="Favel A."/>
            <person name="Norest M."/>
            <person name="Lesage-Meessen L."/>
            <person name="Balint B."/>
            <person name="Merenyi Z."/>
            <person name="de Eugenio L."/>
            <person name="Morin E."/>
            <person name="Martinez A.T."/>
            <person name="Baldrian P."/>
            <person name="Stursova M."/>
            <person name="Martinez M.J."/>
            <person name="Novotny C."/>
            <person name="Magnuson J.K."/>
            <person name="Spatafora J.W."/>
            <person name="Maurice S."/>
            <person name="Pangilinan J."/>
            <person name="Andreopoulos W."/>
            <person name="LaButti K."/>
            <person name="Hundley H."/>
            <person name="Na H."/>
            <person name="Kuo A."/>
            <person name="Barry K."/>
            <person name="Lipzen A."/>
            <person name="Henrissat B."/>
            <person name="Riley R."/>
            <person name="Ahrendt S."/>
            <person name="Nagy L.G."/>
            <person name="Grigoriev I.V."/>
            <person name="Martin F."/>
            <person name="Rosso M.N."/>
        </authorList>
    </citation>
    <scope>NUCLEOTIDE SEQUENCE [LARGE SCALE GENOMIC DNA]</scope>
    <source>
        <strain evidence="1 2">CIRM-BRFM 1785</strain>
    </source>
</reference>